<evidence type="ECO:0000313" key="9">
    <source>
        <dbReference type="EMBL" id="MBP2027896.1"/>
    </source>
</evidence>
<evidence type="ECO:0000313" key="10">
    <source>
        <dbReference type="Proteomes" id="UP001314903"/>
    </source>
</evidence>
<dbReference type="Pfam" id="PF01899">
    <property type="entry name" value="MNHE"/>
    <property type="match status" value="1"/>
</dbReference>
<dbReference type="RefSeq" id="WP_209660957.1">
    <property type="nucleotide sequence ID" value="NZ_JAGGLI010000017.1"/>
</dbReference>
<keyword evidence="3" id="KW-0813">Transport</keyword>
<evidence type="ECO:0000256" key="2">
    <source>
        <dbReference type="ARBA" id="ARBA00006228"/>
    </source>
</evidence>
<dbReference type="PANTHER" id="PTHR34584">
    <property type="entry name" value="NA(+)/H(+) ANTIPORTER SUBUNIT E1"/>
    <property type="match status" value="1"/>
</dbReference>
<dbReference type="Proteomes" id="UP001314903">
    <property type="component" value="Unassembled WGS sequence"/>
</dbReference>
<evidence type="ECO:0000256" key="4">
    <source>
        <dbReference type="ARBA" id="ARBA00022475"/>
    </source>
</evidence>
<organism evidence="9 10">
    <name type="scientific">Acetoanaerobium pronyense</name>
    <dbReference type="NCBI Taxonomy" id="1482736"/>
    <lineage>
        <taxon>Bacteria</taxon>
        <taxon>Bacillati</taxon>
        <taxon>Bacillota</taxon>
        <taxon>Clostridia</taxon>
        <taxon>Peptostreptococcales</taxon>
        <taxon>Filifactoraceae</taxon>
        <taxon>Acetoanaerobium</taxon>
    </lineage>
</organism>
<evidence type="ECO:0000256" key="5">
    <source>
        <dbReference type="ARBA" id="ARBA00022692"/>
    </source>
</evidence>
<protein>
    <submittedName>
        <fullName evidence="9">Multicomponent Na+:H+ antiporter subunit E</fullName>
    </submittedName>
</protein>
<keyword evidence="4" id="KW-1003">Cell membrane</keyword>
<sequence>MRIRKRHGFLIVFIFWMLFSLNLNLNNILLGLISSFVVINITWDFVSDNKIFKIPTLKVLIKYSSNLFLEIYKDSFTHLKRIIKKESDPYIIQVKLPTEDPIVITMVSNAITLTPGTITVDVEKNILYILDIEGNSNKDETINSILDSYKKVFE</sequence>
<keyword evidence="7 8" id="KW-0472">Membrane</keyword>
<keyword evidence="5 8" id="KW-0812">Transmembrane</keyword>
<comment type="subcellular location">
    <subcellularLocation>
        <location evidence="1">Cell membrane</location>
        <topology evidence="1">Multi-pass membrane protein</topology>
    </subcellularLocation>
</comment>
<keyword evidence="6 8" id="KW-1133">Transmembrane helix</keyword>
<gene>
    <name evidence="9" type="ORF">J2Z35_001694</name>
</gene>
<comment type="caution">
    <text evidence="9">The sequence shown here is derived from an EMBL/GenBank/DDBJ whole genome shotgun (WGS) entry which is preliminary data.</text>
</comment>
<dbReference type="PANTHER" id="PTHR34584:SF1">
    <property type="entry name" value="NA(+)_H(+) ANTIPORTER SUBUNIT E1"/>
    <property type="match status" value="1"/>
</dbReference>
<proteinExistence type="inferred from homology"/>
<evidence type="ECO:0000256" key="8">
    <source>
        <dbReference type="SAM" id="Phobius"/>
    </source>
</evidence>
<reference evidence="9 10" key="1">
    <citation type="submission" date="2021-03" db="EMBL/GenBank/DDBJ databases">
        <title>Genomic Encyclopedia of Type Strains, Phase IV (KMG-IV): sequencing the most valuable type-strain genomes for metagenomic binning, comparative biology and taxonomic classification.</title>
        <authorList>
            <person name="Goeker M."/>
        </authorList>
    </citation>
    <scope>NUCLEOTIDE SEQUENCE [LARGE SCALE GENOMIC DNA]</scope>
    <source>
        <strain evidence="9 10">DSM 27512</strain>
    </source>
</reference>
<evidence type="ECO:0000256" key="6">
    <source>
        <dbReference type="ARBA" id="ARBA00022989"/>
    </source>
</evidence>
<evidence type="ECO:0000256" key="7">
    <source>
        <dbReference type="ARBA" id="ARBA00023136"/>
    </source>
</evidence>
<feature type="transmembrane region" description="Helical" evidence="8">
    <location>
        <begin position="7"/>
        <end position="23"/>
    </location>
</feature>
<evidence type="ECO:0000256" key="1">
    <source>
        <dbReference type="ARBA" id="ARBA00004651"/>
    </source>
</evidence>
<evidence type="ECO:0000256" key="3">
    <source>
        <dbReference type="ARBA" id="ARBA00022449"/>
    </source>
</evidence>
<accession>A0ABS4KJC9</accession>
<dbReference type="InterPro" id="IPR002758">
    <property type="entry name" value="Cation_antiport_E"/>
</dbReference>
<dbReference type="EMBL" id="JAGGLI010000017">
    <property type="protein sequence ID" value="MBP2027896.1"/>
    <property type="molecule type" value="Genomic_DNA"/>
</dbReference>
<keyword evidence="3" id="KW-0050">Antiport</keyword>
<keyword evidence="10" id="KW-1185">Reference proteome</keyword>
<comment type="similarity">
    <text evidence="2">Belongs to the CPA3 antiporters (TC 2.A.63) subunit E family.</text>
</comment>
<name>A0ABS4KJC9_9FIRM</name>